<protein>
    <recommendedName>
        <fullName evidence="3">YccJ-like protein</fullName>
    </recommendedName>
</protein>
<evidence type="ECO:0000313" key="2">
    <source>
        <dbReference type="Proteomes" id="UP000029986"/>
    </source>
</evidence>
<dbReference type="Pfam" id="PF13993">
    <property type="entry name" value="YccJ"/>
    <property type="match status" value="1"/>
</dbReference>
<accession>A0A097R1S7</accession>
<proteinExistence type="predicted"/>
<dbReference type="KEGG" id="hav:AT03_09985"/>
<name>A0A097R1S7_HAFAL</name>
<evidence type="ECO:0008006" key="3">
    <source>
        <dbReference type="Google" id="ProtNLM"/>
    </source>
</evidence>
<organism evidence="1 2">
    <name type="scientific">Hafnia alvei FB1</name>
    <dbReference type="NCBI Taxonomy" id="1453496"/>
    <lineage>
        <taxon>Bacteria</taxon>
        <taxon>Pseudomonadati</taxon>
        <taxon>Pseudomonadota</taxon>
        <taxon>Gammaproteobacteria</taxon>
        <taxon>Enterobacterales</taxon>
        <taxon>Hafniaceae</taxon>
        <taxon>Hafnia</taxon>
    </lineage>
</organism>
<keyword evidence="2" id="KW-1185">Reference proteome</keyword>
<gene>
    <name evidence="1" type="ORF">AT03_09985</name>
</gene>
<dbReference type="RefSeq" id="WP_025802010.1">
    <property type="nucleotide sequence ID" value="NZ_CP009706.1"/>
</dbReference>
<sequence>MSDPHHIADWARLRQTSVEIAHAIFELAKNDEVLAEKIWEEGSDEVLPLAFSKTDKDELYWGEETIFRANV</sequence>
<dbReference type="GeneID" id="56891682"/>
<dbReference type="HOGENOM" id="CLU_202423_0_0_6"/>
<reference evidence="1 2" key="1">
    <citation type="journal article" date="2014" name="Gut Pathog.">
        <title>Gene clusters of Hafnia alvei strain FB1 important in survival and pathogenesis: a draft genome perspective.</title>
        <authorList>
            <person name="Tan J.Y."/>
            <person name="Yin W.F."/>
            <person name="Chan K.G."/>
        </authorList>
    </citation>
    <scope>NUCLEOTIDE SEQUENCE [LARGE SCALE GENOMIC DNA]</scope>
    <source>
        <strain evidence="1 2">FB1</strain>
    </source>
</reference>
<dbReference type="NCBIfam" id="NF007554">
    <property type="entry name" value="PRK10174.1"/>
    <property type="match status" value="1"/>
</dbReference>
<dbReference type="Proteomes" id="UP000029986">
    <property type="component" value="Chromosome"/>
</dbReference>
<dbReference type="InterPro" id="IPR025600">
    <property type="entry name" value="YccJ"/>
</dbReference>
<dbReference type="AlphaFoldDB" id="A0A097R1S7"/>
<evidence type="ECO:0000313" key="1">
    <source>
        <dbReference type="EMBL" id="AIU72680.1"/>
    </source>
</evidence>
<dbReference type="eggNOG" id="ENOG5032RZ6">
    <property type="taxonomic scope" value="Bacteria"/>
</dbReference>
<dbReference type="PATRIC" id="fig|1453496.5.peg.2006"/>
<dbReference type="OrthoDB" id="6456234at2"/>
<dbReference type="EMBL" id="CP009706">
    <property type="protein sequence ID" value="AIU72680.1"/>
    <property type="molecule type" value="Genomic_DNA"/>
</dbReference>